<dbReference type="GO" id="GO:0008168">
    <property type="term" value="F:methyltransferase activity"/>
    <property type="evidence" value="ECO:0007669"/>
    <property type="project" value="UniProtKB-KW"/>
</dbReference>
<dbReference type="SUPFAM" id="SSF53335">
    <property type="entry name" value="S-adenosyl-L-methionine-dependent methyltransferases"/>
    <property type="match status" value="1"/>
</dbReference>
<comment type="caution">
    <text evidence="2">The sequence shown here is derived from an EMBL/GenBank/DDBJ whole genome shotgun (WGS) entry which is preliminary data.</text>
</comment>
<dbReference type="InterPro" id="IPR029063">
    <property type="entry name" value="SAM-dependent_MTases_sf"/>
</dbReference>
<keyword evidence="3" id="KW-1185">Reference proteome</keyword>
<sequence length="377" mass="41812">MTKNSKPSSTPNIALRRRRESLPSPHRPRQRMSRTELADLVNQKLRELNPGVNITQFYVDLRWIGKLERGEHTWPSEPRRVALCRALQVDDEAEIGLYIARGDHPIDNGHHARASEQVDMTTAHPARRYNYWLGGNDHFGPDRESGDRIAEAFPTVRTAALENRAFLGRAVSYLTERCGIRQFLDLGAGLPAPGNTHEVAQSIAPAARVLYVDNDPMVGTHSRALLLGDPEGHTGYIEADVRYPQAILTAPEVAAALDLSQPVAILLVAVLHFIHDDQEAVDIVRQFCAAVPSGSYLVVSNATMDFNTPEELAVYEAMFAAGHTDARSRTREQFQQFFTGCELVDPNIVAVTEWKPEVQERPAPSEVAIYGAVGRVL</sequence>
<proteinExistence type="predicted"/>
<dbReference type="EMBL" id="JAGFNS010000002">
    <property type="protein sequence ID" value="MBO3736608.1"/>
    <property type="molecule type" value="Genomic_DNA"/>
</dbReference>
<keyword evidence="2" id="KW-0489">Methyltransferase</keyword>
<evidence type="ECO:0000313" key="2">
    <source>
        <dbReference type="EMBL" id="MBO3736608.1"/>
    </source>
</evidence>
<evidence type="ECO:0000313" key="3">
    <source>
        <dbReference type="Proteomes" id="UP000679690"/>
    </source>
</evidence>
<protein>
    <submittedName>
        <fullName evidence="2">SAM-dependent methyltransferase</fullName>
    </submittedName>
</protein>
<keyword evidence="2" id="KW-0808">Transferase</keyword>
<organism evidence="2 3">
    <name type="scientific">Actinoplanes flavus</name>
    <dbReference type="NCBI Taxonomy" id="2820290"/>
    <lineage>
        <taxon>Bacteria</taxon>
        <taxon>Bacillati</taxon>
        <taxon>Actinomycetota</taxon>
        <taxon>Actinomycetes</taxon>
        <taxon>Micromonosporales</taxon>
        <taxon>Micromonosporaceae</taxon>
        <taxon>Actinoplanes</taxon>
    </lineage>
</organism>
<feature type="region of interest" description="Disordered" evidence="1">
    <location>
        <begin position="1"/>
        <end position="33"/>
    </location>
</feature>
<accession>A0ABS3UFQ7</accession>
<evidence type="ECO:0000256" key="1">
    <source>
        <dbReference type="SAM" id="MobiDB-lite"/>
    </source>
</evidence>
<feature type="compositionally biased region" description="Polar residues" evidence="1">
    <location>
        <begin position="1"/>
        <end position="12"/>
    </location>
</feature>
<dbReference type="Proteomes" id="UP000679690">
    <property type="component" value="Unassembled WGS sequence"/>
</dbReference>
<dbReference type="InterPro" id="IPR006764">
    <property type="entry name" value="SAM_dep_MeTrfase_SAV2177_type"/>
</dbReference>
<name>A0ABS3UFQ7_9ACTN</name>
<dbReference type="GO" id="GO:0032259">
    <property type="term" value="P:methylation"/>
    <property type="evidence" value="ECO:0007669"/>
    <property type="project" value="UniProtKB-KW"/>
</dbReference>
<dbReference type="Gene3D" id="3.40.50.150">
    <property type="entry name" value="Vaccinia Virus protein VP39"/>
    <property type="match status" value="1"/>
</dbReference>
<dbReference type="Pfam" id="PF04672">
    <property type="entry name" value="Methyltransf_19"/>
    <property type="match status" value="1"/>
</dbReference>
<gene>
    <name evidence="2" type="ORF">J5X75_03630</name>
</gene>
<reference evidence="2 3" key="1">
    <citation type="submission" date="2021-03" db="EMBL/GenBank/DDBJ databases">
        <title>Actinoplanes flavus sp. nov., a novel actinomycete isolated from Coconut Palm rhizosphere soil.</title>
        <authorList>
            <person name="Luo X."/>
        </authorList>
    </citation>
    <scope>NUCLEOTIDE SEQUENCE [LARGE SCALE GENOMIC DNA]</scope>
    <source>
        <strain evidence="2 3">NEAU-H7</strain>
    </source>
</reference>